<dbReference type="EMBL" id="VYWW01000021">
    <property type="protein sequence ID" value="KAA9322203.1"/>
    <property type="molecule type" value="Genomic_DNA"/>
</dbReference>
<comment type="similarity">
    <text evidence="4">Belongs to the TRAFAC class YlqF/YawG GTPase family. MTG1 subfamily.</text>
</comment>
<dbReference type="InterPro" id="IPR030378">
    <property type="entry name" value="G_CP_dom"/>
</dbReference>
<dbReference type="RefSeq" id="WP_006584764.1">
    <property type="nucleotide sequence ID" value="NZ_CATOUV010000001.1"/>
</dbReference>
<dbReference type="Gene3D" id="3.40.50.300">
    <property type="entry name" value="P-loop containing nucleotide triphosphate hydrolases"/>
    <property type="match status" value="1"/>
</dbReference>
<dbReference type="GeneID" id="31742985"/>
<evidence type="ECO:0000256" key="4">
    <source>
        <dbReference type="PIRNR" id="PIRNR006230"/>
    </source>
</evidence>
<reference evidence="8 10" key="2">
    <citation type="submission" date="2024-04" db="EMBL/GenBank/DDBJ databases">
        <title>Three lactobacilli isolated from voided urine samples from females with type 2 diabetes.</title>
        <authorList>
            <person name="Kula A."/>
            <person name="Stegman N."/>
            <person name="Putonti C."/>
        </authorList>
    </citation>
    <scope>NUCLEOTIDE SEQUENCE [LARGE SCALE GENOMIC DNA]</scope>
    <source>
        <strain evidence="8 10">1855</strain>
    </source>
</reference>
<feature type="binding site" evidence="5">
    <location>
        <begin position="130"/>
        <end position="135"/>
    </location>
    <ligand>
        <name>GTP</name>
        <dbReference type="ChEBI" id="CHEBI:37565"/>
    </ligand>
</feature>
<evidence type="ECO:0000313" key="7">
    <source>
        <dbReference type="EMBL" id="KAA9322203.1"/>
    </source>
</evidence>
<dbReference type="GO" id="GO:0005525">
    <property type="term" value="F:GTP binding"/>
    <property type="evidence" value="ECO:0007669"/>
    <property type="project" value="UniProtKB-KW"/>
</dbReference>
<protein>
    <recommendedName>
        <fullName evidence="1 4">Ribosome biogenesis GTPase A</fullName>
    </recommendedName>
</protein>
<feature type="binding site" evidence="5">
    <location>
        <position position="174"/>
    </location>
    <ligand>
        <name>GTP</name>
        <dbReference type="ChEBI" id="CHEBI:37565"/>
    </ligand>
</feature>
<dbReference type="GO" id="GO:0006412">
    <property type="term" value="P:translation"/>
    <property type="evidence" value="ECO:0007669"/>
    <property type="project" value="TreeGrafter"/>
</dbReference>
<name>A0A5N1I9A3_LACJE</name>
<dbReference type="InterPro" id="IPR019991">
    <property type="entry name" value="GTP-bd_ribosome_bgen"/>
</dbReference>
<dbReference type="PANTHER" id="PTHR45782">
    <property type="entry name" value="MITOCHONDRIAL RIBOSOME-ASSOCIATED GTPASE 1"/>
    <property type="match status" value="1"/>
</dbReference>
<dbReference type="InterPro" id="IPR023179">
    <property type="entry name" value="GTP-bd_ortho_bundle_sf"/>
</dbReference>
<dbReference type="PANTHER" id="PTHR45782:SF4">
    <property type="entry name" value="MITOCHONDRIAL RIBOSOME-ASSOCIATED GTPASE 1"/>
    <property type="match status" value="1"/>
</dbReference>
<gene>
    <name evidence="7" type="primary">ylqF</name>
    <name evidence="8" type="ORF">AAC431_04960</name>
    <name evidence="7" type="ORF">F6H94_05505</name>
</gene>
<dbReference type="InterPro" id="IPR006073">
    <property type="entry name" value="GTP-bd"/>
</dbReference>
<evidence type="ECO:0000256" key="2">
    <source>
        <dbReference type="ARBA" id="ARBA00022741"/>
    </source>
</evidence>
<dbReference type="PROSITE" id="PS51721">
    <property type="entry name" value="G_CP"/>
    <property type="match status" value="1"/>
</dbReference>
<dbReference type="InterPro" id="IPR027417">
    <property type="entry name" value="P-loop_NTPase"/>
</dbReference>
<dbReference type="PIRSF" id="PIRSF006230">
    <property type="entry name" value="MG442"/>
    <property type="match status" value="1"/>
</dbReference>
<dbReference type="InterPro" id="IPR016478">
    <property type="entry name" value="GTPase_MTG1"/>
</dbReference>
<sequence>MAIQWYPGHMNKARVQLEDKLSLLDVIVEVVDARIPASSRNPLISDIVGDKPHIIILNKADLADPNEINKWEAKLKSDGKFVLKLDAQHNTNMTPLFKLIKLAAKERIDKLEAKGASNPTIRICLVGIPNCGKSTIINRLVGRNVAIVGDRPGVTKGQSWLKTSESVQILDTPGILWPKFEDQAVGFRLAALGSIKESVFHADDVALFVMEYLKENYFKSLVKFSRLTEQEVTDLPLPELLLAMTEKYGMRDDYEKMSLFLLNQLRKGRLGRINLEKVEA</sequence>
<dbReference type="PRINTS" id="PR00326">
    <property type="entry name" value="GTP1OBG"/>
</dbReference>
<dbReference type="OrthoDB" id="9779790at2"/>
<dbReference type="GO" id="GO:0005737">
    <property type="term" value="C:cytoplasm"/>
    <property type="evidence" value="ECO:0007669"/>
    <property type="project" value="UniProtKB-SubCell"/>
</dbReference>
<reference evidence="7 9" key="1">
    <citation type="submission" date="2019-09" db="EMBL/GenBank/DDBJ databases">
        <title>Draft genome sequence assemblies of isolates from the urinary tract.</title>
        <authorList>
            <person name="Mores C.R."/>
            <person name="Putonti C."/>
            <person name="Wolfe A.J."/>
        </authorList>
    </citation>
    <scope>NUCLEOTIDE SEQUENCE [LARGE SCALE GENOMIC DNA]</scope>
    <source>
        <strain evidence="7 9">UMB246</strain>
    </source>
</reference>
<evidence type="ECO:0000256" key="1">
    <source>
        <dbReference type="ARBA" id="ARBA00014898"/>
    </source>
</evidence>
<dbReference type="Pfam" id="PF01926">
    <property type="entry name" value="MMR_HSR1"/>
    <property type="match status" value="1"/>
</dbReference>
<keyword evidence="3 4" id="KW-0342">GTP-binding</keyword>
<dbReference type="Gene3D" id="1.10.1580.10">
    <property type="match status" value="1"/>
</dbReference>
<feature type="binding site" evidence="5">
    <location>
        <begin position="58"/>
        <end position="61"/>
    </location>
    <ligand>
        <name>GTP</name>
        <dbReference type="ChEBI" id="CHEBI:37565"/>
    </ligand>
</feature>
<keyword evidence="10" id="KW-1185">Reference proteome</keyword>
<dbReference type="EMBL" id="JBBVUL010000008">
    <property type="protein sequence ID" value="MEL0565272.1"/>
    <property type="molecule type" value="Genomic_DNA"/>
</dbReference>
<dbReference type="FunFam" id="3.40.50.300:FF:000590">
    <property type="entry name" value="Ribosome biogenesis GTPase A"/>
    <property type="match status" value="1"/>
</dbReference>
<dbReference type="KEGG" id="lje:BUE77_04585"/>
<dbReference type="GO" id="GO:0003924">
    <property type="term" value="F:GTPase activity"/>
    <property type="evidence" value="ECO:0007669"/>
    <property type="project" value="TreeGrafter"/>
</dbReference>
<dbReference type="Proteomes" id="UP001385848">
    <property type="component" value="Unassembled WGS sequence"/>
</dbReference>
<evidence type="ECO:0000313" key="8">
    <source>
        <dbReference type="EMBL" id="MEL0565272.1"/>
    </source>
</evidence>
<accession>A0A5N1I9A3</accession>
<dbReference type="NCBIfam" id="TIGR03596">
    <property type="entry name" value="GTPase_YlqF"/>
    <property type="match status" value="1"/>
</dbReference>
<evidence type="ECO:0000313" key="10">
    <source>
        <dbReference type="Proteomes" id="UP001385848"/>
    </source>
</evidence>
<keyword evidence="4" id="KW-0963">Cytoplasm</keyword>
<comment type="subcellular location">
    <subcellularLocation>
        <location evidence="4">Cytoplasm</location>
    </subcellularLocation>
</comment>
<evidence type="ECO:0000256" key="3">
    <source>
        <dbReference type="ARBA" id="ARBA00023134"/>
    </source>
</evidence>
<evidence type="ECO:0000256" key="5">
    <source>
        <dbReference type="PIRSR" id="PIRSR006230-1"/>
    </source>
</evidence>
<evidence type="ECO:0000259" key="6">
    <source>
        <dbReference type="PROSITE" id="PS51721"/>
    </source>
</evidence>
<comment type="caution">
    <text evidence="7">The sequence shown here is derived from an EMBL/GenBank/DDBJ whole genome shotgun (WGS) entry which is preliminary data.</text>
</comment>
<dbReference type="CDD" id="cd01856">
    <property type="entry name" value="YlqF"/>
    <property type="match status" value="1"/>
</dbReference>
<dbReference type="SUPFAM" id="SSF52540">
    <property type="entry name" value="P-loop containing nucleoside triphosphate hydrolases"/>
    <property type="match status" value="1"/>
</dbReference>
<feature type="domain" description="CP-type G" evidence="6">
    <location>
        <begin position="15"/>
        <end position="178"/>
    </location>
</feature>
<proteinExistence type="inferred from homology"/>
<organism evidence="7 9">
    <name type="scientific">Lactobacillus jensenii</name>
    <dbReference type="NCBI Taxonomy" id="109790"/>
    <lineage>
        <taxon>Bacteria</taxon>
        <taxon>Bacillati</taxon>
        <taxon>Bacillota</taxon>
        <taxon>Bacilli</taxon>
        <taxon>Lactobacillales</taxon>
        <taxon>Lactobacillaceae</taxon>
        <taxon>Lactobacillus</taxon>
    </lineage>
</organism>
<dbReference type="AlphaFoldDB" id="A0A5N1I9A3"/>
<dbReference type="Proteomes" id="UP000327236">
    <property type="component" value="Unassembled WGS sequence"/>
</dbReference>
<keyword evidence="2 4" id="KW-0547">Nucleotide-binding</keyword>
<evidence type="ECO:0000313" key="9">
    <source>
        <dbReference type="Proteomes" id="UP000327236"/>
    </source>
</evidence>
<comment type="function">
    <text evidence="4">Required for a late step of 50S ribosomal subunit assembly. Has GTPase activity.</text>
</comment>